<dbReference type="GO" id="GO:0003677">
    <property type="term" value="F:DNA binding"/>
    <property type="evidence" value="ECO:0007669"/>
    <property type="project" value="UniProtKB-KW"/>
</dbReference>
<evidence type="ECO:0000313" key="3">
    <source>
        <dbReference type="EMBL" id="QOQ37672.1"/>
    </source>
</evidence>
<feature type="domain" description="Antirepressor protein C-terminal" evidence="1">
    <location>
        <begin position="137"/>
        <end position="233"/>
    </location>
</feature>
<name>A0A7M1IEI6_9CAUD</name>
<gene>
    <name evidence="3" type="ORF">MEW1_15</name>
</gene>
<sequence>MNDLIISIGNTYIGNELTQTVNARDLHVALRVNRDFSNWIRYQLEDFEENQDFVVFAKSGENPKGGRPSREYAVTLDTAKHICMMSRCEKGKQLRQHFIDAEKKYRACEPTLPDFTNPAEAARAWATEYEQKLIAQEKLSIAAPKADVYDRIVERNGLCNATQITQKFGQSAIWLNKQLTSMDVYNRSVKRGRVFQQWFIDKGYGIMRETENGFSQGMFYAEGEMWIVRKLSEESLI</sequence>
<dbReference type="InterPro" id="IPR013557">
    <property type="entry name" value="AntA/B_antirep"/>
</dbReference>
<protein>
    <submittedName>
        <fullName evidence="3">DNA-binding protein</fullName>
    </submittedName>
</protein>
<accession>A0A7M1IEI6</accession>
<dbReference type="Pfam" id="PF03374">
    <property type="entry name" value="ANT"/>
    <property type="match status" value="1"/>
</dbReference>
<dbReference type="InterPro" id="IPR005039">
    <property type="entry name" value="Ant_C"/>
</dbReference>
<dbReference type="PANTHER" id="PTHR36180:SF1">
    <property type="entry name" value="ANTA_ANTB ANTIREPRESSOR DOMAIN-CONTAINING PROTEIN"/>
    <property type="match status" value="1"/>
</dbReference>
<evidence type="ECO:0000259" key="2">
    <source>
        <dbReference type="Pfam" id="PF08346"/>
    </source>
</evidence>
<dbReference type="PANTHER" id="PTHR36180">
    <property type="entry name" value="DNA-BINDING PROTEIN-RELATED-RELATED"/>
    <property type="match status" value="1"/>
</dbReference>
<dbReference type="Proteomes" id="UP000594005">
    <property type="component" value="Segment"/>
</dbReference>
<evidence type="ECO:0000313" key="4">
    <source>
        <dbReference type="Proteomes" id="UP000594005"/>
    </source>
</evidence>
<proteinExistence type="predicted"/>
<dbReference type="EMBL" id="MT894004">
    <property type="protein sequence ID" value="QOQ37672.1"/>
    <property type="molecule type" value="Genomic_DNA"/>
</dbReference>
<dbReference type="Pfam" id="PF08346">
    <property type="entry name" value="AntA"/>
    <property type="match status" value="1"/>
</dbReference>
<feature type="domain" description="AntA/AntB antirepressor" evidence="2">
    <location>
        <begin position="21"/>
        <end position="87"/>
    </location>
</feature>
<reference evidence="3 4" key="1">
    <citation type="submission" date="2020-08" db="EMBL/GenBank/DDBJ databases">
        <title>The component parts of bacteriophage virions accurately defined by a machine-learning approach built on evolutionary features.</title>
        <authorList>
            <person name="Thung T.Y."/>
            <person name="White M.E."/>
            <person name="Dai W."/>
            <person name="Wilksch J.J."/>
            <person name="Bamert R.S."/>
            <person name="Rocker A."/>
            <person name="Williams D.E."/>
            <person name="Huang C."/>
            <person name="Schittenhelm R.R."/>
            <person name="Barr J.J."/>
            <person name="Jameson E."/>
            <person name="Mcgowan S."/>
            <person name="Zhang Y."/>
            <person name="Wang J."/>
            <person name="Dunstan R."/>
            <person name="Lithgow T."/>
        </authorList>
    </citation>
    <scope>NUCLEOTIDE SEQUENCE [LARGE SCALE GENOMIC DNA]</scope>
</reference>
<evidence type="ECO:0000259" key="1">
    <source>
        <dbReference type="Pfam" id="PF03374"/>
    </source>
</evidence>
<keyword evidence="3" id="KW-0238">DNA-binding</keyword>
<organism evidence="3 4">
    <name type="scientific">Klebsiella phage MEW1</name>
    <dbReference type="NCBI Taxonomy" id="2776813"/>
    <lineage>
        <taxon>Viruses</taxon>
        <taxon>Duplodnaviria</taxon>
        <taxon>Heunggongvirae</taxon>
        <taxon>Uroviricota</taxon>
        <taxon>Caudoviricetes</taxon>
        <taxon>Jameshumphriesvirinae</taxon>
        <taxon>Sircambvirus</taxon>
        <taxon>Sircambvirus MEW1</taxon>
    </lineage>
</organism>
<keyword evidence="4" id="KW-1185">Reference proteome</keyword>